<name>A0ABN1JSS3_9FLAO</name>
<protein>
    <submittedName>
        <fullName evidence="3">Glycosyltransferase family 4 protein</fullName>
    </submittedName>
</protein>
<dbReference type="Pfam" id="PF13477">
    <property type="entry name" value="Glyco_trans_4_2"/>
    <property type="match status" value="1"/>
</dbReference>
<dbReference type="SUPFAM" id="SSF53756">
    <property type="entry name" value="UDP-Glycosyltransferase/glycogen phosphorylase"/>
    <property type="match status" value="1"/>
</dbReference>
<reference evidence="3 4" key="1">
    <citation type="journal article" date="2019" name="Int. J. Syst. Evol. Microbiol.">
        <title>The Global Catalogue of Microorganisms (GCM) 10K type strain sequencing project: providing services to taxonomists for standard genome sequencing and annotation.</title>
        <authorList>
            <consortium name="The Broad Institute Genomics Platform"/>
            <consortium name="The Broad Institute Genome Sequencing Center for Infectious Disease"/>
            <person name="Wu L."/>
            <person name="Ma J."/>
        </authorList>
    </citation>
    <scope>NUCLEOTIDE SEQUENCE [LARGE SCALE GENOMIC DNA]</scope>
    <source>
        <strain evidence="3 4">JCM 15976</strain>
    </source>
</reference>
<dbReference type="InterPro" id="IPR001296">
    <property type="entry name" value="Glyco_trans_1"/>
</dbReference>
<organism evidence="3 4">
    <name type="scientific">Gaetbulibacter jejuensis</name>
    <dbReference type="NCBI Taxonomy" id="584607"/>
    <lineage>
        <taxon>Bacteria</taxon>
        <taxon>Pseudomonadati</taxon>
        <taxon>Bacteroidota</taxon>
        <taxon>Flavobacteriia</taxon>
        <taxon>Flavobacteriales</taxon>
        <taxon>Flavobacteriaceae</taxon>
        <taxon>Gaetbulibacter</taxon>
    </lineage>
</organism>
<keyword evidence="4" id="KW-1185">Reference proteome</keyword>
<feature type="domain" description="Glycosyl transferase family 1" evidence="1">
    <location>
        <begin position="191"/>
        <end position="353"/>
    </location>
</feature>
<dbReference type="Proteomes" id="UP001500736">
    <property type="component" value="Unassembled WGS sequence"/>
</dbReference>
<dbReference type="Gene3D" id="3.40.50.2000">
    <property type="entry name" value="Glycogen Phosphorylase B"/>
    <property type="match status" value="2"/>
</dbReference>
<evidence type="ECO:0000313" key="4">
    <source>
        <dbReference type="Proteomes" id="UP001500736"/>
    </source>
</evidence>
<sequence length="383" mass="42769">MKKIIRVTTMPGSINSLLKGQLGFMSQHYNILAVSSNEGGRLKSIGEEEGIPTYAVEMTRKITPIRDLAATYSLYKLFKKEKPFIVHTHTPKAGIAGMLAAKLAKVPHRLHTVAGLPLLESKGLKRKLLDIVEKCTYNCSTIVLPNSFGLKQIIIDLKFTNQSKLKVIGNGSSNGINVEHFNPETISESQKEKLRLKFGIQPNDFVFIFVGRIVGDKGINELIKAFNSLNKEYSTIKLLLLGHKESHLDPISKKSLKVLKENKNIIELGFQTDIRPYLSISNVLTFPSYREGFPNAVLQACAMQVPCIASNINGCNEIIKNEINGIIIPPKDTKSLKNAMAFCLNNPLKVKEMSLLSRNTITDLYSQDIVWKELLSLYKTLEE</sequence>
<dbReference type="PANTHER" id="PTHR12526">
    <property type="entry name" value="GLYCOSYLTRANSFERASE"/>
    <property type="match status" value="1"/>
</dbReference>
<proteinExistence type="predicted"/>
<gene>
    <name evidence="3" type="ORF">GCM10009431_20980</name>
</gene>
<dbReference type="CDD" id="cd03808">
    <property type="entry name" value="GT4_CapM-like"/>
    <property type="match status" value="1"/>
</dbReference>
<dbReference type="InterPro" id="IPR028098">
    <property type="entry name" value="Glyco_trans_4-like_N"/>
</dbReference>
<dbReference type="Pfam" id="PF00534">
    <property type="entry name" value="Glycos_transf_1"/>
    <property type="match status" value="1"/>
</dbReference>
<comment type="caution">
    <text evidence="3">The sequence shown here is derived from an EMBL/GenBank/DDBJ whole genome shotgun (WGS) entry which is preliminary data.</text>
</comment>
<evidence type="ECO:0000259" key="2">
    <source>
        <dbReference type="Pfam" id="PF13477"/>
    </source>
</evidence>
<accession>A0ABN1JSS3</accession>
<dbReference type="EMBL" id="BAAAGF010000003">
    <property type="protein sequence ID" value="GAA0745686.1"/>
    <property type="molecule type" value="Genomic_DNA"/>
</dbReference>
<evidence type="ECO:0000313" key="3">
    <source>
        <dbReference type="EMBL" id="GAA0745686.1"/>
    </source>
</evidence>
<dbReference type="RefSeq" id="WP_343798109.1">
    <property type="nucleotide sequence ID" value="NZ_BAAAGF010000003.1"/>
</dbReference>
<feature type="domain" description="Glycosyltransferase subfamily 4-like N-terminal" evidence="2">
    <location>
        <begin position="24"/>
        <end position="140"/>
    </location>
</feature>
<evidence type="ECO:0000259" key="1">
    <source>
        <dbReference type="Pfam" id="PF00534"/>
    </source>
</evidence>